<dbReference type="PANTHER" id="PTHR43248">
    <property type="entry name" value="2-SUCCINYL-6-HYDROXY-2,4-CYCLOHEXADIENE-1-CARBOXYLATE SYNTHASE"/>
    <property type="match status" value="1"/>
</dbReference>
<accession>A0A8F3AHW1</accession>
<evidence type="ECO:0000256" key="2">
    <source>
        <dbReference type="ARBA" id="ARBA00022801"/>
    </source>
</evidence>
<dbReference type="GO" id="GO:0008233">
    <property type="term" value="F:peptidase activity"/>
    <property type="evidence" value="ECO:0007669"/>
    <property type="project" value="InterPro"/>
</dbReference>
<dbReference type="InterPro" id="IPR029058">
    <property type="entry name" value="AB_hydrolase_fold"/>
</dbReference>
<dbReference type="GO" id="GO:0006508">
    <property type="term" value="P:proteolysis"/>
    <property type="evidence" value="ECO:0007669"/>
    <property type="project" value="InterPro"/>
</dbReference>
<organism evidence="4">
    <name type="scientific">Candidozyma auris</name>
    <name type="common">Yeast</name>
    <name type="synonym">Candida auris</name>
    <dbReference type="NCBI Taxonomy" id="498019"/>
    <lineage>
        <taxon>Eukaryota</taxon>
        <taxon>Fungi</taxon>
        <taxon>Dikarya</taxon>
        <taxon>Ascomycota</taxon>
        <taxon>Saccharomycotina</taxon>
        <taxon>Pichiomycetes</taxon>
        <taxon>Metschnikowiaceae</taxon>
        <taxon>Candidozyma</taxon>
    </lineage>
</organism>
<dbReference type="InterPro" id="IPR002410">
    <property type="entry name" value="Peptidase_S33"/>
</dbReference>
<dbReference type="SUPFAM" id="SSF53474">
    <property type="entry name" value="alpha/beta-Hydrolases"/>
    <property type="match status" value="1"/>
</dbReference>
<dbReference type="PANTHER" id="PTHR43248:SF2">
    <property type="entry name" value="PROLYL AMINOPEPTIDASE"/>
    <property type="match status" value="1"/>
</dbReference>
<dbReference type="AlphaFoldDB" id="A0A8F3AHW1"/>
<dbReference type="Gene3D" id="3.40.50.1820">
    <property type="entry name" value="alpha/beta hydrolase"/>
    <property type="match status" value="1"/>
</dbReference>
<reference evidence="4" key="1">
    <citation type="submission" date="2021-06" db="EMBL/GenBank/DDBJ databases">
        <title>Candida auris outbreak in lebanese hospital.</title>
        <authorList>
            <person name="Finianos M."/>
        </authorList>
    </citation>
    <scope>NUCLEOTIDE SEQUENCE</scope>
    <source>
        <strain evidence="4">CA7LBN</strain>
    </source>
</reference>
<protein>
    <recommendedName>
        <fullName evidence="3">AB hydrolase-1 domain-containing protein</fullName>
    </recommendedName>
</protein>
<comment type="similarity">
    <text evidence="1">Belongs to the peptidase S33 family.</text>
</comment>
<dbReference type="EMBL" id="CP076753">
    <property type="protein sequence ID" value="QWW25223.1"/>
    <property type="molecule type" value="Genomic_DNA"/>
</dbReference>
<evidence type="ECO:0000259" key="3">
    <source>
        <dbReference type="Pfam" id="PF00561"/>
    </source>
</evidence>
<dbReference type="PRINTS" id="PR00793">
    <property type="entry name" value="PROAMNOPTASE"/>
</dbReference>
<dbReference type="InterPro" id="IPR000073">
    <property type="entry name" value="AB_hydrolase_1"/>
</dbReference>
<dbReference type="InterPro" id="IPR051601">
    <property type="entry name" value="Serine_prot/Carboxylest_S33"/>
</dbReference>
<gene>
    <name evidence="4" type="ORF">CA7LBN_004105</name>
</gene>
<dbReference type="Proteomes" id="UP000825438">
    <property type="component" value="Chromosome V"/>
</dbReference>
<dbReference type="Pfam" id="PF00561">
    <property type="entry name" value="Abhydrolase_1"/>
    <property type="match status" value="1"/>
</dbReference>
<proteinExistence type="inferred from homology"/>
<feature type="domain" description="AB hydrolase-1" evidence="3">
    <location>
        <begin position="67"/>
        <end position="191"/>
    </location>
</feature>
<evidence type="ECO:0000256" key="1">
    <source>
        <dbReference type="ARBA" id="ARBA00010088"/>
    </source>
</evidence>
<name>A0A8F3AHW1_CANAR</name>
<keyword evidence="2" id="KW-0378">Hydrolase</keyword>
<sequence length="425" mass="48661">MGSYKLIDTFVNDDIINQRISLSVPLDHRHKKSEKITIVANITQKYEKKLHHDASKVTFPRDSKPIAYIQGGPGFSCTVPLSNSGLTKVLLDNGYQIIFYDQRGTGLSTPLETKQLLDFGTVDEAVEYLTRFRADSIVEDLEHIRSELFGKQKWSIMGQSFGGFCCFTYLSFHQESLESVFVTGGVPPVGYIADDVYSQTYKRTAERNVHFYAKYPQDKIRVKEILGYLRKNEVILPDGGRLSVERFQQLGLNFGGSGGTDSLHQVVVEFSWALESIGHPTYAVLSKIQSMSRFDTNILYALFQECIYADGKGKATDWAADRLRYADGNEQFVLNDELLRSEKPVYFTGEMVYKSMFDDYAQLRPLKEIAMALHSYSDWTPLYDPSGFRTLTWEKVPVVAATYYYDQYVDFDLTMRRVLPQRSWR</sequence>
<evidence type="ECO:0000313" key="4">
    <source>
        <dbReference type="EMBL" id="QWW25223.1"/>
    </source>
</evidence>